<accession>A0A510TSY6</accession>
<dbReference type="AlphaFoldDB" id="A0A510TSY6"/>
<keyword evidence="5" id="KW-0472">Membrane</keyword>
<dbReference type="InterPro" id="IPR017039">
    <property type="entry name" value="Virul_fac_BrkB"/>
</dbReference>
<name>A0A510TSY6_9LACO</name>
<keyword evidence="3" id="KW-0812">Transmembrane</keyword>
<comment type="subcellular location">
    <subcellularLocation>
        <location evidence="1">Cell membrane</location>
        <topology evidence="1">Multi-pass membrane protein</topology>
    </subcellularLocation>
</comment>
<keyword evidence="4" id="KW-1133">Transmembrane helix</keyword>
<evidence type="ECO:0000313" key="6">
    <source>
        <dbReference type="EMBL" id="QFR22800.1"/>
    </source>
</evidence>
<reference evidence="6 7" key="1">
    <citation type="submission" date="2019-10" db="EMBL/GenBank/DDBJ databases">
        <title>The completed genome of Lactobacillus harbinensis M1.</title>
        <authorList>
            <person name="Zheng Y."/>
        </authorList>
    </citation>
    <scope>NUCLEOTIDE SEQUENCE [LARGE SCALE GENOMIC DNA]</scope>
    <source>
        <strain evidence="6 7">M1</strain>
    </source>
</reference>
<dbReference type="KEGG" id="lhb:D1010_04730"/>
<evidence type="ECO:0000256" key="4">
    <source>
        <dbReference type="ARBA" id="ARBA00022989"/>
    </source>
</evidence>
<dbReference type="Pfam" id="PF03631">
    <property type="entry name" value="Virul_fac_BrkB"/>
    <property type="match status" value="1"/>
</dbReference>
<dbReference type="GeneID" id="78508404"/>
<keyword evidence="2" id="KW-1003">Cell membrane</keyword>
<evidence type="ECO:0000313" key="7">
    <source>
        <dbReference type="Proteomes" id="UP000326779"/>
    </source>
</evidence>
<gene>
    <name evidence="6" type="ORF">D1010_04730</name>
</gene>
<dbReference type="Proteomes" id="UP000326779">
    <property type="component" value="Chromosome"/>
</dbReference>
<dbReference type="NCBIfam" id="TIGR00765">
    <property type="entry name" value="yihY_not_rbn"/>
    <property type="match status" value="1"/>
</dbReference>
<evidence type="ECO:0000256" key="2">
    <source>
        <dbReference type="ARBA" id="ARBA00022475"/>
    </source>
</evidence>
<sequence>MARPMPRYRLVPSAPVVKPTRWARVGQFIADIIARFSEPAVLSAPPVITYYLLLSVFPLIIVVGNLLPLVGITPQFALSYLAPIVPSSIMAAFEPAIIALLRDRSGGLLSFGIVTTLWTASRGFNAMRNSMNYAYGVPRAASAREGIITFFGRRLFSFLLTLAFILVLGVLMLLFIFGGQFLEWLIPLLRLPTSWLDTYRTLRWPVAVGANLILGMLLYFFLPNARMRWWTVLPGTAVATTGTMLLSQGFSVYMRYFGTGWNSYGRIGTVMIVLLWINWTATIFVFGAVVNAVTQETAHGTAPTSGSRFVDWWRRHKKHTE</sequence>
<evidence type="ECO:0000256" key="5">
    <source>
        <dbReference type="ARBA" id="ARBA00023136"/>
    </source>
</evidence>
<organism evidence="6 7">
    <name type="scientific">Schleiferilactobacillus harbinensis</name>
    <dbReference type="NCBI Taxonomy" id="304207"/>
    <lineage>
        <taxon>Bacteria</taxon>
        <taxon>Bacillati</taxon>
        <taxon>Bacillota</taxon>
        <taxon>Bacilli</taxon>
        <taxon>Lactobacillales</taxon>
        <taxon>Lactobacillaceae</taxon>
        <taxon>Schleiferilactobacillus</taxon>
    </lineage>
</organism>
<dbReference type="GO" id="GO:0005886">
    <property type="term" value="C:plasma membrane"/>
    <property type="evidence" value="ECO:0007669"/>
    <property type="project" value="UniProtKB-SubCell"/>
</dbReference>
<dbReference type="EMBL" id="CP045143">
    <property type="protein sequence ID" value="QFR22800.1"/>
    <property type="molecule type" value="Genomic_DNA"/>
</dbReference>
<dbReference type="RefSeq" id="WP_051225097.1">
    <property type="nucleotide sequence ID" value="NZ_BJTX01000009.1"/>
</dbReference>
<dbReference type="PIRSF" id="PIRSF035875">
    <property type="entry name" value="RNase_BN"/>
    <property type="match status" value="1"/>
</dbReference>
<proteinExistence type="predicted"/>
<dbReference type="PANTHER" id="PTHR30213">
    <property type="entry name" value="INNER MEMBRANE PROTEIN YHJD"/>
    <property type="match status" value="1"/>
</dbReference>
<protein>
    <submittedName>
        <fullName evidence="6">YihY family inner membrane protein</fullName>
    </submittedName>
</protein>
<evidence type="ECO:0000256" key="3">
    <source>
        <dbReference type="ARBA" id="ARBA00022692"/>
    </source>
</evidence>
<evidence type="ECO:0000256" key="1">
    <source>
        <dbReference type="ARBA" id="ARBA00004651"/>
    </source>
</evidence>
<dbReference type="PANTHER" id="PTHR30213:SF0">
    <property type="entry name" value="UPF0761 MEMBRANE PROTEIN YIHY"/>
    <property type="match status" value="1"/>
</dbReference>